<evidence type="ECO:0000259" key="2">
    <source>
        <dbReference type="Pfam" id="PF26571"/>
    </source>
</evidence>
<proteinExistence type="predicted"/>
<feature type="domain" description="ARB-07466-like C-terminal" evidence="2">
    <location>
        <begin position="197"/>
        <end position="291"/>
    </location>
</feature>
<sequence length="299" mass="30213">MISSRYVGRHGRSRARICLPAIGGSGAARAAAKSVAGMGIVLGSGAFVIAPSSAVGTVDVDPSVLGAERAISATDLLADRDAGSEESTAARSARRSAPAAITAPDGGPGQAGPGTLDVEPVAKPEPKPKPKPEPEPEPEAPSADTGATRADASTETDGPAAEPTPSGSSEPEAQESSTSASGGVQTDGYAAQASAIGLGPNASAVYSAVRNQFPDMTNIGGYRAGDPGDHGSGRAVDIMVSGARGDQVAAWLQQNAGSLNIKYVIWKQRIWRPGSSWSAMEDRGSATANHYDHVHVSVH</sequence>
<evidence type="ECO:0000256" key="1">
    <source>
        <dbReference type="SAM" id="MobiDB-lite"/>
    </source>
</evidence>
<feature type="compositionally biased region" description="Basic and acidic residues" evidence="1">
    <location>
        <begin position="120"/>
        <end position="134"/>
    </location>
</feature>
<dbReference type="RefSeq" id="WP_338751123.1">
    <property type="nucleotide sequence ID" value="NZ_CP144913.1"/>
</dbReference>
<dbReference type="InterPro" id="IPR058593">
    <property type="entry name" value="ARB_07466-like_C"/>
</dbReference>
<feature type="region of interest" description="Disordered" evidence="1">
    <location>
        <begin position="78"/>
        <end position="185"/>
    </location>
</feature>
<organism evidence="3 4">
    <name type="scientific">Janibacter alittae</name>
    <dbReference type="NCBI Taxonomy" id="3115209"/>
    <lineage>
        <taxon>Bacteria</taxon>
        <taxon>Bacillati</taxon>
        <taxon>Actinomycetota</taxon>
        <taxon>Actinomycetes</taxon>
        <taxon>Micrococcales</taxon>
        <taxon>Intrasporangiaceae</taxon>
        <taxon>Janibacter</taxon>
    </lineage>
</organism>
<accession>A0ABZ2MJZ5</accession>
<dbReference type="EMBL" id="CP144913">
    <property type="protein sequence ID" value="WXB77333.1"/>
    <property type="molecule type" value="Genomic_DNA"/>
</dbReference>
<name>A0ABZ2MJZ5_9MICO</name>
<evidence type="ECO:0000313" key="3">
    <source>
        <dbReference type="EMBL" id="WXB77333.1"/>
    </source>
</evidence>
<protein>
    <recommendedName>
        <fullName evidence="2">ARB-07466-like C-terminal domain-containing protein</fullName>
    </recommendedName>
</protein>
<evidence type="ECO:0000313" key="4">
    <source>
        <dbReference type="Proteomes" id="UP001382727"/>
    </source>
</evidence>
<gene>
    <name evidence="3" type="ORF">V1351_04520</name>
</gene>
<keyword evidence="4" id="KW-1185">Reference proteome</keyword>
<feature type="compositionally biased region" description="Low complexity" evidence="1">
    <location>
        <begin position="87"/>
        <end position="105"/>
    </location>
</feature>
<reference evidence="3 4" key="1">
    <citation type="submission" date="2024-02" db="EMBL/GenBank/DDBJ databases">
        <title>Janibacter sp. nov., isolated from gut of marine sandworm.</title>
        <authorList>
            <person name="Kim B."/>
            <person name="Jun M.O."/>
            <person name="Shin N.-R."/>
        </authorList>
    </citation>
    <scope>NUCLEOTIDE SEQUENCE [LARGE SCALE GENOMIC DNA]</scope>
    <source>
        <strain evidence="3 4">A1S7</strain>
    </source>
</reference>
<dbReference type="Proteomes" id="UP001382727">
    <property type="component" value="Chromosome"/>
</dbReference>
<feature type="compositionally biased region" description="Polar residues" evidence="1">
    <location>
        <begin position="165"/>
        <end position="184"/>
    </location>
</feature>
<dbReference type="Pfam" id="PF26571">
    <property type="entry name" value="VldE"/>
    <property type="match status" value="1"/>
</dbReference>